<evidence type="ECO:0000313" key="8">
    <source>
        <dbReference type="EMBL" id="WOK09243.1"/>
    </source>
</evidence>
<protein>
    <submittedName>
        <fullName evidence="8">S8 family peptidase</fullName>
        <ecNumber evidence="8">3.4.-.-</ecNumber>
    </submittedName>
</protein>
<keyword evidence="4 5" id="KW-0720">Serine protease</keyword>
<dbReference type="InterPro" id="IPR026444">
    <property type="entry name" value="Secre_tail"/>
</dbReference>
<dbReference type="InterPro" id="IPR036852">
    <property type="entry name" value="Peptidase_S8/S53_dom_sf"/>
</dbReference>
<comment type="similarity">
    <text evidence="1 5">Belongs to the peptidase S8 family.</text>
</comment>
<feature type="active site" description="Charge relay system" evidence="5">
    <location>
        <position position="401"/>
    </location>
</feature>
<dbReference type="PANTHER" id="PTHR43806:SF67">
    <property type="entry name" value="EGF-LIKE DOMAIN-CONTAINING PROTEIN"/>
    <property type="match status" value="1"/>
</dbReference>
<organism evidence="8 9">
    <name type="scientific">Imperialibacter roseus</name>
    <dbReference type="NCBI Taxonomy" id="1324217"/>
    <lineage>
        <taxon>Bacteria</taxon>
        <taxon>Pseudomonadati</taxon>
        <taxon>Bacteroidota</taxon>
        <taxon>Cytophagia</taxon>
        <taxon>Cytophagales</taxon>
        <taxon>Flammeovirgaceae</taxon>
        <taxon>Imperialibacter</taxon>
    </lineage>
</organism>
<dbReference type="PROSITE" id="PS00138">
    <property type="entry name" value="SUBTILASE_SER"/>
    <property type="match status" value="1"/>
</dbReference>
<feature type="domain" description="Peptidase S8/S53" evidence="6">
    <location>
        <begin position="167"/>
        <end position="447"/>
    </location>
</feature>
<dbReference type="EMBL" id="CP136051">
    <property type="protein sequence ID" value="WOK09243.1"/>
    <property type="molecule type" value="Genomic_DNA"/>
</dbReference>
<keyword evidence="2 5" id="KW-0645">Protease</keyword>
<dbReference type="RefSeq" id="WP_317491863.1">
    <property type="nucleotide sequence ID" value="NZ_CP136051.1"/>
</dbReference>
<dbReference type="SUPFAM" id="SSF52743">
    <property type="entry name" value="Subtilisin-like"/>
    <property type="match status" value="1"/>
</dbReference>
<dbReference type="InterPro" id="IPR017317">
    <property type="entry name" value="Pept_S8_subtilisin_bacteroid-2"/>
</dbReference>
<dbReference type="NCBIfam" id="TIGR04183">
    <property type="entry name" value="Por_Secre_tail"/>
    <property type="match status" value="1"/>
</dbReference>
<proteinExistence type="inferred from homology"/>
<dbReference type="Pfam" id="PF18962">
    <property type="entry name" value="Por_Secre_tail"/>
    <property type="match status" value="1"/>
</dbReference>
<keyword evidence="3 5" id="KW-0378">Hydrolase</keyword>
<accession>A0ABZ0IW16</accession>
<dbReference type="InterPro" id="IPR015500">
    <property type="entry name" value="Peptidase_S8_subtilisin-rel"/>
</dbReference>
<feature type="domain" description="Secretion system C-terminal sorting" evidence="7">
    <location>
        <begin position="472"/>
        <end position="546"/>
    </location>
</feature>
<evidence type="ECO:0000313" key="9">
    <source>
        <dbReference type="Proteomes" id="UP001302349"/>
    </source>
</evidence>
<name>A0ABZ0IW16_9BACT</name>
<dbReference type="InterPro" id="IPR023828">
    <property type="entry name" value="Peptidase_S8_Ser-AS"/>
</dbReference>
<dbReference type="InterPro" id="IPR050131">
    <property type="entry name" value="Peptidase_S8_subtilisin-like"/>
</dbReference>
<sequence>MVKSRGALTILILLLSGLSLKAQVNRYIVQFTDKSGGTYSVDRPEDFLSEKAILRREKEGVAIDETDLPVSQTYLDQLAATGVEVYHTSKWMNLALIQCNINKVLTVDALPFVSRVELVAPGARLTKGETANGRFKSKSATGRVLATTDFQNSLLSIQHMHRQGFYGEGVLIAIFDGGFGGVDAVPFFEEVRSSNRILQTYDFVTNGHQVYTFDDHGTRVFSTIGAKMIQVEGKDTTLILGTAPAADFALFVTEDVKSEYRIEEYNWLFGAEKADSLGADIIHTSVGYNVFSDSQMNYTKAQMDGKTAIITQAANLAADKGIFVVASVGNEGSNSWKKATAPADSPKVLSVGAVDNSGKLANFSSIGPTADGRIKPDVVALGVFATVGAESGSLITANGTSYSAPMVAGFVAGLIQAEPEKTREELFNDILNSGNRSTKPDTLFGYGIPDFIKATGGKILSVDDVINDKVKVYPNPFTENRLSIKINNELAVNGLSVQMFDANGKMIAQKEYNSYDINDVVIFEFSGTTPGVYFLRLSSSTFEKQVKLLRY</sequence>
<evidence type="ECO:0000259" key="6">
    <source>
        <dbReference type="Pfam" id="PF00082"/>
    </source>
</evidence>
<keyword evidence="9" id="KW-1185">Reference proteome</keyword>
<reference evidence="8 9" key="1">
    <citation type="journal article" date="2023" name="Microbiol. Resour. Announc.">
        <title>Complete Genome Sequence of Imperialibacter roseus strain P4T.</title>
        <authorList>
            <person name="Tizabi D.R."/>
            <person name="Bachvaroff T."/>
            <person name="Hill R.T."/>
        </authorList>
    </citation>
    <scope>NUCLEOTIDE SEQUENCE [LARGE SCALE GENOMIC DNA]</scope>
    <source>
        <strain evidence="8 9">P4T</strain>
    </source>
</reference>
<dbReference type="Proteomes" id="UP001302349">
    <property type="component" value="Chromosome"/>
</dbReference>
<dbReference type="Gene3D" id="3.40.50.200">
    <property type="entry name" value="Peptidase S8/S53 domain"/>
    <property type="match status" value="1"/>
</dbReference>
<evidence type="ECO:0000256" key="3">
    <source>
        <dbReference type="ARBA" id="ARBA00022801"/>
    </source>
</evidence>
<feature type="active site" description="Charge relay system" evidence="5">
    <location>
        <position position="216"/>
    </location>
</feature>
<evidence type="ECO:0000259" key="7">
    <source>
        <dbReference type="Pfam" id="PF18962"/>
    </source>
</evidence>
<evidence type="ECO:0000256" key="5">
    <source>
        <dbReference type="PROSITE-ProRule" id="PRU01240"/>
    </source>
</evidence>
<gene>
    <name evidence="8" type="ORF">RT717_11400</name>
</gene>
<feature type="active site" description="Charge relay system" evidence="5">
    <location>
        <position position="176"/>
    </location>
</feature>
<evidence type="ECO:0000256" key="2">
    <source>
        <dbReference type="ARBA" id="ARBA00022670"/>
    </source>
</evidence>
<evidence type="ECO:0000256" key="1">
    <source>
        <dbReference type="ARBA" id="ARBA00011073"/>
    </source>
</evidence>
<dbReference type="PRINTS" id="PR00723">
    <property type="entry name" value="SUBTILISIN"/>
</dbReference>
<dbReference type="EC" id="3.4.-.-" evidence="8"/>
<dbReference type="PIRSF" id="PIRSF037903">
    <property type="entry name" value="Subtilisin_rel_GFO_2223"/>
    <property type="match status" value="1"/>
</dbReference>
<dbReference type="Pfam" id="PF00082">
    <property type="entry name" value="Peptidase_S8"/>
    <property type="match status" value="1"/>
</dbReference>
<dbReference type="PANTHER" id="PTHR43806">
    <property type="entry name" value="PEPTIDASE S8"/>
    <property type="match status" value="1"/>
</dbReference>
<dbReference type="InterPro" id="IPR000209">
    <property type="entry name" value="Peptidase_S8/S53_dom"/>
</dbReference>
<dbReference type="PROSITE" id="PS51892">
    <property type="entry name" value="SUBTILASE"/>
    <property type="match status" value="1"/>
</dbReference>
<dbReference type="GO" id="GO:0016787">
    <property type="term" value="F:hydrolase activity"/>
    <property type="evidence" value="ECO:0007669"/>
    <property type="project" value="UniProtKB-KW"/>
</dbReference>
<evidence type="ECO:0000256" key="4">
    <source>
        <dbReference type="ARBA" id="ARBA00022825"/>
    </source>
</evidence>